<evidence type="ECO:0000313" key="4">
    <source>
        <dbReference type="Proteomes" id="UP001648503"/>
    </source>
</evidence>
<feature type="region of interest" description="Disordered" evidence="1">
    <location>
        <begin position="61"/>
        <end position="87"/>
    </location>
</feature>
<keyword evidence="4" id="KW-1185">Reference proteome</keyword>
<protein>
    <recommendedName>
        <fullName evidence="2">CBM21 domain-containing protein</fullName>
    </recommendedName>
</protein>
<sequence length="554" mass="58989">MAIIASNRCHPQLILASDPSSILGAAAIRNKALLMSNVNSSSQSSSNTVIITNASSNNARSITSSDAVDDQQQHSPKCTTAPTRASPPTLSAYFSPSTIEQVCLFDSTQPPASIRSLPVLLVADNKDVDCCSVSSALLSQGHSSCSSPSTSWSVSSNLALHPCFNGRPLMLESLSVDGMNSINHALPAAIPPASTWKTSAYSTRPSLGQDTALSSSSFAAPVIHGSVLVRNISFDKHVFLRMTSDHWKTHRDVLCRFDGVVSPSMADFVGVDRFCFSVELDSPCVAAMMTCMKQSLAASEASSSSSSSSSSASQLPPFKIEQAFCFRANGIDYWDNNSGSNFVLSMTPPNADAVRKLHREQLHLHKLHHLHLQKTLQKNAPKRHSLQLKSLLKIRPIVASNNSTSSNPAASLATACPPHSRSLLHSQLKAQSSRQAIPSHCAGSIIRPISIHHPSTAVTTSATTAVDDSAIVAAVTARPTLRSSFFQSHRRVAPIQHPPPIVKIPLFTPPVHDHMVPVTISLTTGAITSKYAVSPVSVTAMDVLYSSSPPSCLV</sequence>
<dbReference type="InterPro" id="IPR038175">
    <property type="entry name" value="CBM21_dom_sf"/>
</dbReference>
<evidence type="ECO:0000313" key="3">
    <source>
        <dbReference type="EMBL" id="KAH6593980.1"/>
    </source>
</evidence>
<dbReference type="InterPro" id="IPR050782">
    <property type="entry name" value="PP1_regulatory_subunit_3"/>
</dbReference>
<dbReference type="Gene3D" id="2.60.40.2440">
    <property type="entry name" value="Carbohydrate binding type-21 domain"/>
    <property type="match status" value="1"/>
</dbReference>
<comment type="caution">
    <text evidence="3">The sequence shown here is derived from an EMBL/GenBank/DDBJ whole genome shotgun (WGS) entry which is preliminary data.</text>
</comment>
<evidence type="ECO:0000259" key="2">
    <source>
        <dbReference type="PROSITE" id="PS51159"/>
    </source>
</evidence>
<feature type="compositionally biased region" description="Polar residues" evidence="1">
    <location>
        <begin position="73"/>
        <end position="87"/>
    </location>
</feature>
<dbReference type="PANTHER" id="PTHR12307:SF36">
    <property type="entry name" value="GLYCOGEN-BINDING SUBUNIT 76A"/>
    <property type="match status" value="1"/>
</dbReference>
<dbReference type="Pfam" id="PF03370">
    <property type="entry name" value="CBM_21"/>
    <property type="match status" value="1"/>
</dbReference>
<organism evidence="3 4">
    <name type="scientific">Batrachochytrium salamandrivorans</name>
    <dbReference type="NCBI Taxonomy" id="1357716"/>
    <lineage>
        <taxon>Eukaryota</taxon>
        <taxon>Fungi</taxon>
        <taxon>Fungi incertae sedis</taxon>
        <taxon>Chytridiomycota</taxon>
        <taxon>Chytridiomycota incertae sedis</taxon>
        <taxon>Chytridiomycetes</taxon>
        <taxon>Rhizophydiales</taxon>
        <taxon>Rhizophydiales incertae sedis</taxon>
        <taxon>Batrachochytrium</taxon>
    </lineage>
</organism>
<accession>A0ABQ8F8F3</accession>
<feature type="domain" description="CBM21" evidence="2">
    <location>
        <begin position="203"/>
        <end position="345"/>
    </location>
</feature>
<proteinExistence type="predicted"/>
<dbReference type="PANTHER" id="PTHR12307">
    <property type="entry name" value="PROTEIN PHOSPHATASE 1 REGULATORY SUBUNIT"/>
    <property type="match status" value="1"/>
</dbReference>
<gene>
    <name evidence="3" type="ORF">BASA50_006890</name>
</gene>
<dbReference type="Proteomes" id="UP001648503">
    <property type="component" value="Unassembled WGS sequence"/>
</dbReference>
<dbReference type="EMBL" id="JAFCIX010000340">
    <property type="protein sequence ID" value="KAH6593980.1"/>
    <property type="molecule type" value="Genomic_DNA"/>
</dbReference>
<dbReference type="InterPro" id="IPR005036">
    <property type="entry name" value="CBM21_dom"/>
</dbReference>
<name>A0ABQ8F8F3_9FUNG</name>
<reference evidence="3 4" key="1">
    <citation type="submission" date="2021-02" db="EMBL/GenBank/DDBJ databases">
        <title>Variation within the Batrachochytrium salamandrivorans European outbreak.</title>
        <authorList>
            <person name="Kelly M."/>
            <person name="Pasmans F."/>
            <person name="Shea T.P."/>
            <person name="Munoz J.F."/>
            <person name="Carranza S."/>
            <person name="Cuomo C.A."/>
            <person name="Martel A."/>
        </authorList>
    </citation>
    <scope>NUCLEOTIDE SEQUENCE [LARGE SCALE GENOMIC DNA]</scope>
    <source>
        <strain evidence="3 4">AMFP18/2</strain>
    </source>
</reference>
<evidence type="ECO:0000256" key="1">
    <source>
        <dbReference type="SAM" id="MobiDB-lite"/>
    </source>
</evidence>
<dbReference type="PROSITE" id="PS51159">
    <property type="entry name" value="CBM21"/>
    <property type="match status" value="1"/>
</dbReference>